<evidence type="ECO:0000313" key="6">
    <source>
        <dbReference type="EMBL" id="VDM27288.1"/>
    </source>
</evidence>
<evidence type="ECO:0000256" key="4">
    <source>
        <dbReference type="SAM" id="MobiDB-lite"/>
    </source>
</evidence>
<dbReference type="GO" id="GO:0015501">
    <property type="term" value="F:glutamate:sodium symporter activity"/>
    <property type="evidence" value="ECO:0007669"/>
    <property type="project" value="TreeGrafter"/>
</dbReference>
<dbReference type="PANTHER" id="PTHR11958:SF63">
    <property type="entry name" value="AMINO ACID TRANSPORTER"/>
    <property type="match status" value="1"/>
</dbReference>
<dbReference type="Gene3D" id="1.10.3860.10">
    <property type="entry name" value="Sodium:dicarboxylate symporter"/>
    <property type="match status" value="1"/>
</dbReference>
<evidence type="ECO:0000313" key="8">
    <source>
        <dbReference type="WBParaSite" id="TTAC_0000560501-mRNA-1"/>
    </source>
</evidence>
<evidence type="ECO:0000256" key="5">
    <source>
        <dbReference type="SAM" id="Phobius"/>
    </source>
</evidence>
<dbReference type="AlphaFoldDB" id="A0A0R3WXW5"/>
<gene>
    <name evidence="6" type="ORF">TTAC_LOCUS5590</name>
</gene>
<dbReference type="PANTHER" id="PTHR11958">
    <property type="entry name" value="SODIUM/DICARBOXYLATE SYMPORTER-RELATED"/>
    <property type="match status" value="1"/>
</dbReference>
<keyword evidence="2 5" id="KW-1133">Transmembrane helix</keyword>
<reference evidence="6 7" key="2">
    <citation type="submission" date="2018-11" db="EMBL/GenBank/DDBJ databases">
        <authorList>
            <consortium name="Pathogen Informatics"/>
        </authorList>
    </citation>
    <scope>NUCLEOTIDE SEQUENCE [LARGE SCALE GENOMIC DNA]</scope>
</reference>
<feature type="transmembrane region" description="Helical" evidence="5">
    <location>
        <begin position="47"/>
        <end position="70"/>
    </location>
</feature>
<feature type="compositionally biased region" description="Basic and acidic residues" evidence="4">
    <location>
        <begin position="24"/>
        <end position="39"/>
    </location>
</feature>
<dbReference type="GO" id="GO:0015175">
    <property type="term" value="F:neutral L-amino acid transmembrane transporter activity"/>
    <property type="evidence" value="ECO:0007669"/>
    <property type="project" value="TreeGrafter"/>
</dbReference>
<dbReference type="PRINTS" id="PR00173">
    <property type="entry name" value="EDTRNSPORT"/>
</dbReference>
<dbReference type="OrthoDB" id="5877963at2759"/>
<feature type="region of interest" description="Disordered" evidence="4">
    <location>
        <begin position="1"/>
        <end position="39"/>
    </location>
</feature>
<sequence length="109" mass="11928">MHTELSSISSSPSPLTAESAAKMETQDEKSEKSEKVKLRDRNSCVKFLINNWFMLATLTGVCLGFGLGFGIRSAQPGPTAITWIAMPSDVYLRLLQLTILPLISSNILI</sequence>
<dbReference type="STRING" id="6205.A0A0R3WXW5"/>
<evidence type="ECO:0000256" key="1">
    <source>
        <dbReference type="ARBA" id="ARBA00022692"/>
    </source>
</evidence>
<keyword evidence="7" id="KW-1185">Reference proteome</keyword>
<keyword evidence="1 5" id="KW-0812">Transmembrane</keyword>
<dbReference type="EMBL" id="UYWX01008132">
    <property type="protein sequence ID" value="VDM27288.1"/>
    <property type="molecule type" value="Genomic_DNA"/>
</dbReference>
<evidence type="ECO:0000256" key="2">
    <source>
        <dbReference type="ARBA" id="ARBA00022989"/>
    </source>
</evidence>
<reference evidence="8" key="1">
    <citation type="submission" date="2017-02" db="UniProtKB">
        <authorList>
            <consortium name="WormBaseParasite"/>
        </authorList>
    </citation>
    <scope>IDENTIFICATION</scope>
</reference>
<dbReference type="SUPFAM" id="SSF118215">
    <property type="entry name" value="Proton glutamate symport protein"/>
    <property type="match status" value="1"/>
</dbReference>
<accession>A0A0R3WXW5</accession>
<dbReference type="InterPro" id="IPR036458">
    <property type="entry name" value="Na:dicarbo_symporter_sf"/>
</dbReference>
<evidence type="ECO:0000256" key="3">
    <source>
        <dbReference type="ARBA" id="ARBA00023136"/>
    </source>
</evidence>
<evidence type="ECO:0000313" key="7">
    <source>
        <dbReference type="Proteomes" id="UP000274429"/>
    </source>
</evidence>
<dbReference type="Proteomes" id="UP000274429">
    <property type="component" value="Unassembled WGS sequence"/>
</dbReference>
<dbReference type="InterPro" id="IPR050746">
    <property type="entry name" value="DAACS"/>
</dbReference>
<feature type="compositionally biased region" description="Low complexity" evidence="4">
    <location>
        <begin position="1"/>
        <end position="20"/>
    </location>
</feature>
<keyword evidence="3 5" id="KW-0472">Membrane</keyword>
<dbReference type="GO" id="GO:0005313">
    <property type="term" value="F:L-glutamate transmembrane transporter activity"/>
    <property type="evidence" value="ECO:0007669"/>
    <property type="project" value="TreeGrafter"/>
</dbReference>
<proteinExistence type="predicted"/>
<organism evidence="8">
    <name type="scientific">Hydatigena taeniaeformis</name>
    <name type="common">Feline tapeworm</name>
    <name type="synonym">Taenia taeniaeformis</name>
    <dbReference type="NCBI Taxonomy" id="6205"/>
    <lineage>
        <taxon>Eukaryota</taxon>
        <taxon>Metazoa</taxon>
        <taxon>Spiralia</taxon>
        <taxon>Lophotrochozoa</taxon>
        <taxon>Platyhelminthes</taxon>
        <taxon>Cestoda</taxon>
        <taxon>Eucestoda</taxon>
        <taxon>Cyclophyllidea</taxon>
        <taxon>Taeniidae</taxon>
        <taxon>Hydatigera</taxon>
    </lineage>
</organism>
<dbReference type="WBParaSite" id="TTAC_0000560501-mRNA-1">
    <property type="protein sequence ID" value="TTAC_0000560501-mRNA-1"/>
    <property type="gene ID" value="TTAC_0000560501"/>
</dbReference>
<dbReference type="GO" id="GO:0005886">
    <property type="term" value="C:plasma membrane"/>
    <property type="evidence" value="ECO:0007669"/>
    <property type="project" value="TreeGrafter"/>
</dbReference>
<name>A0A0R3WXW5_HYDTA</name>
<protein>
    <submittedName>
        <fullName evidence="8">Amino acid transporter</fullName>
    </submittedName>
</protein>